<reference evidence="1" key="1">
    <citation type="submission" date="2023-07" db="EMBL/GenBank/DDBJ databases">
        <title>Black Yeasts Isolated from many extreme environments.</title>
        <authorList>
            <person name="Coleine C."/>
            <person name="Stajich J.E."/>
            <person name="Selbmann L."/>
        </authorList>
    </citation>
    <scope>NUCLEOTIDE SEQUENCE</scope>
    <source>
        <strain evidence="1">CCFEE 5714</strain>
    </source>
</reference>
<accession>A0ACC3NUK8</accession>
<name>A0ACC3NUK8_9PEZI</name>
<keyword evidence="2" id="KW-1185">Reference proteome</keyword>
<proteinExistence type="predicted"/>
<dbReference type="EMBL" id="JAUTXU010000010">
    <property type="protein sequence ID" value="KAK3723254.1"/>
    <property type="molecule type" value="Genomic_DNA"/>
</dbReference>
<protein>
    <submittedName>
        <fullName evidence="1">Uncharacterized protein</fullName>
    </submittedName>
</protein>
<organism evidence="1 2">
    <name type="scientific">Vermiconidia calcicola</name>
    <dbReference type="NCBI Taxonomy" id="1690605"/>
    <lineage>
        <taxon>Eukaryota</taxon>
        <taxon>Fungi</taxon>
        <taxon>Dikarya</taxon>
        <taxon>Ascomycota</taxon>
        <taxon>Pezizomycotina</taxon>
        <taxon>Dothideomycetes</taxon>
        <taxon>Dothideomycetidae</taxon>
        <taxon>Mycosphaerellales</taxon>
        <taxon>Extremaceae</taxon>
        <taxon>Vermiconidia</taxon>
    </lineage>
</organism>
<dbReference type="Proteomes" id="UP001281147">
    <property type="component" value="Unassembled WGS sequence"/>
</dbReference>
<evidence type="ECO:0000313" key="2">
    <source>
        <dbReference type="Proteomes" id="UP001281147"/>
    </source>
</evidence>
<gene>
    <name evidence="1" type="ORF">LTR37_001977</name>
</gene>
<comment type="caution">
    <text evidence="1">The sequence shown here is derived from an EMBL/GenBank/DDBJ whole genome shotgun (WGS) entry which is preliminary data.</text>
</comment>
<sequence>MPGKPKRMRVERGTPEDMDELVRVEYECFPNFVREAFLRCSSEADLPRLTQSSVNYMMRDPHVVWIKVVDNASGKIVAGSQWKVYPSSAPESSDDEPPPWLTGEMRERAAKELQLFNERRRVVNPGGYVHLHVCFTRPSLCRRAAGAMMLKWGRDLADALFLPAWIEASAEGSLLYKTFGF</sequence>
<evidence type="ECO:0000313" key="1">
    <source>
        <dbReference type="EMBL" id="KAK3723254.1"/>
    </source>
</evidence>